<dbReference type="OrthoDB" id="9761969at2"/>
<comment type="caution">
    <text evidence="4">The sequence shown here is derived from an EMBL/GenBank/DDBJ whole genome shotgun (WGS) entry which is preliminary data.</text>
</comment>
<feature type="domain" description="Nudix hydrolase" evidence="3">
    <location>
        <begin position="33"/>
        <end position="163"/>
    </location>
</feature>
<evidence type="ECO:0000256" key="1">
    <source>
        <dbReference type="ARBA" id="ARBA00001946"/>
    </source>
</evidence>
<evidence type="ECO:0000313" key="5">
    <source>
        <dbReference type="Proteomes" id="UP000317839"/>
    </source>
</evidence>
<evidence type="ECO:0000256" key="2">
    <source>
        <dbReference type="ARBA" id="ARBA00022801"/>
    </source>
</evidence>
<sequence>MMNKKKWTSLKGWLFKQGYTVIYKAWRMYLKYFGRSTQGAQVVVKCADKYLLVKSIYRDTYSFPGGYRKRGESAKQNAIRELFEETGLFIEEERLELSFENSFKFGRSMCRDSIFYIELDFIELESIRCDDSEIESIKFFSLEELPSLMLDPIVANFFKLSKAPRETKKCYAN</sequence>
<reference evidence="4 5" key="1">
    <citation type="submission" date="2019-06" db="EMBL/GenBank/DDBJ databases">
        <title>Draft genome of Aliikangiella marina GYP-15.</title>
        <authorList>
            <person name="Wang G."/>
        </authorList>
    </citation>
    <scope>NUCLEOTIDE SEQUENCE [LARGE SCALE GENOMIC DNA]</scope>
    <source>
        <strain evidence="4 5">GYP-15</strain>
    </source>
</reference>
<dbReference type="InterPro" id="IPR015797">
    <property type="entry name" value="NUDIX_hydrolase-like_dom_sf"/>
</dbReference>
<dbReference type="InterPro" id="IPR000086">
    <property type="entry name" value="NUDIX_hydrolase_dom"/>
</dbReference>
<dbReference type="Proteomes" id="UP000317839">
    <property type="component" value="Unassembled WGS sequence"/>
</dbReference>
<accession>A0A545T9A3</accession>
<dbReference type="AlphaFoldDB" id="A0A545T9A3"/>
<dbReference type="PROSITE" id="PS51462">
    <property type="entry name" value="NUDIX"/>
    <property type="match status" value="1"/>
</dbReference>
<dbReference type="GO" id="GO:0016787">
    <property type="term" value="F:hydrolase activity"/>
    <property type="evidence" value="ECO:0007669"/>
    <property type="project" value="UniProtKB-KW"/>
</dbReference>
<keyword evidence="5" id="KW-1185">Reference proteome</keyword>
<keyword evidence="2 4" id="KW-0378">Hydrolase</keyword>
<evidence type="ECO:0000259" key="3">
    <source>
        <dbReference type="PROSITE" id="PS51462"/>
    </source>
</evidence>
<proteinExistence type="predicted"/>
<comment type="cofactor">
    <cofactor evidence="1">
        <name>Mg(2+)</name>
        <dbReference type="ChEBI" id="CHEBI:18420"/>
    </cofactor>
</comment>
<dbReference type="EMBL" id="VIKR01000003">
    <property type="protein sequence ID" value="TQV73794.1"/>
    <property type="molecule type" value="Genomic_DNA"/>
</dbReference>
<dbReference type="Gene3D" id="3.90.79.10">
    <property type="entry name" value="Nucleoside Triphosphate Pyrophosphohydrolase"/>
    <property type="match status" value="1"/>
</dbReference>
<name>A0A545T9A3_9GAMM</name>
<evidence type="ECO:0000313" key="4">
    <source>
        <dbReference type="EMBL" id="TQV73794.1"/>
    </source>
</evidence>
<dbReference type="PANTHER" id="PTHR43046">
    <property type="entry name" value="GDP-MANNOSE MANNOSYL HYDROLASE"/>
    <property type="match status" value="1"/>
</dbReference>
<dbReference type="Pfam" id="PF00293">
    <property type="entry name" value="NUDIX"/>
    <property type="match status" value="1"/>
</dbReference>
<dbReference type="SUPFAM" id="SSF55811">
    <property type="entry name" value="Nudix"/>
    <property type="match status" value="1"/>
</dbReference>
<gene>
    <name evidence="4" type="ORF">FLL45_13065</name>
</gene>
<dbReference type="CDD" id="cd02883">
    <property type="entry name" value="NUDIX_Hydrolase"/>
    <property type="match status" value="1"/>
</dbReference>
<protein>
    <submittedName>
        <fullName evidence="4">NUDIX hydrolase</fullName>
    </submittedName>
</protein>
<organism evidence="4 5">
    <name type="scientific">Aliikangiella marina</name>
    <dbReference type="NCBI Taxonomy" id="1712262"/>
    <lineage>
        <taxon>Bacteria</taxon>
        <taxon>Pseudomonadati</taxon>
        <taxon>Pseudomonadota</taxon>
        <taxon>Gammaproteobacteria</taxon>
        <taxon>Oceanospirillales</taxon>
        <taxon>Pleioneaceae</taxon>
        <taxon>Aliikangiella</taxon>
    </lineage>
</organism>
<dbReference type="PANTHER" id="PTHR43046:SF14">
    <property type="entry name" value="MUTT_NUDIX FAMILY PROTEIN"/>
    <property type="match status" value="1"/>
</dbReference>